<evidence type="ECO:0008006" key="6">
    <source>
        <dbReference type="Google" id="ProtNLM"/>
    </source>
</evidence>
<gene>
    <name evidence="4" type="ORF">Syun_001829</name>
</gene>
<dbReference type="Pfam" id="PF13976">
    <property type="entry name" value="gag_pre-integrs"/>
    <property type="match status" value="1"/>
</dbReference>
<evidence type="ECO:0000313" key="4">
    <source>
        <dbReference type="EMBL" id="KAK9169689.1"/>
    </source>
</evidence>
<reference evidence="4 5" key="1">
    <citation type="submission" date="2024-01" db="EMBL/GenBank/DDBJ databases">
        <title>Genome assemblies of Stephania.</title>
        <authorList>
            <person name="Yang L."/>
        </authorList>
    </citation>
    <scope>NUCLEOTIDE SEQUENCE [LARGE SCALE GENOMIC DNA]</scope>
    <source>
        <strain evidence="4">YNDBR</strain>
        <tissue evidence="4">Leaf</tissue>
    </source>
</reference>
<organism evidence="4 5">
    <name type="scientific">Stephania yunnanensis</name>
    <dbReference type="NCBI Taxonomy" id="152371"/>
    <lineage>
        <taxon>Eukaryota</taxon>
        <taxon>Viridiplantae</taxon>
        <taxon>Streptophyta</taxon>
        <taxon>Embryophyta</taxon>
        <taxon>Tracheophyta</taxon>
        <taxon>Spermatophyta</taxon>
        <taxon>Magnoliopsida</taxon>
        <taxon>Ranunculales</taxon>
        <taxon>Menispermaceae</taxon>
        <taxon>Menispermoideae</taxon>
        <taxon>Cissampelideae</taxon>
        <taxon>Stephania</taxon>
    </lineage>
</organism>
<keyword evidence="5" id="KW-1185">Reference proteome</keyword>
<protein>
    <recommendedName>
        <fullName evidence="6">GAG-pre-integrase domain-containing protein</fullName>
    </recommendedName>
</protein>
<dbReference type="AlphaFoldDB" id="A0AAP0Q863"/>
<dbReference type="Proteomes" id="UP001420932">
    <property type="component" value="Unassembled WGS sequence"/>
</dbReference>
<feature type="compositionally biased region" description="Polar residues" evidence="1">
    <location>
        <begin position="7"/>
        <end position="22"/>
    </location>
</feature>
<comment type="caution">
    <text evidence="4">The sequence shown here is derived from an EMBL/GenBank/DDBJ whole genome shotgun (WGS) entry which is preliminary data.</text>
</comment>
<sequence>MWFADSGATSHVTPDASQVSQSSPFAGNDSLIVGNGQSLSIASVGLANIPSANSKLKFPNTLVVPNFRNNLLSISQLTKDNNVVIEFSNSHYLVKDSITREILLQGILKNGLYHSSNKELSSQRSRSAYLTFHQSQHLTWHRKLGHPTLQTLQQILKADLQLPSTQSEFCSICSLGKHHTL</sequence>
<name>A0AAP0Q863_9MAGN</name>
<dbReference type="EMBL" id="JBBNAF010000001">
    <property type="protein sequence ID" value="KAK9169689.1"/>
    <property type="molecule type" value="Genomic_DNA"/>
</dbReference>
<accession>A0AAP0Q863</accession>
<proteinExistence type="predicted"/>
<feature type="domain" description="Retrovirus-related Pol polyprotein from transposon TNT 1-94-like beta-barrel" evidence="3">
    <location>
        <begin position="2"/>
        <end position="80"/>
    </location>
</feature>
<dbReference type="InterPro" id="IPR025724">
    <property type="entry name" value="GAG-pre-integrase_dom"/>
</dbReference>
<evidence type="ECO:0000313" key="5">
    <source>
        <dbReference type="Proteomes" id="UP001420932"/>
    </source>
</evidence>
<evidence type="ECO:0000256" key="1">
    <source>
        <dbReference type="SAM" id="MobiDB-lite"/>
    </source>
</evidence>
<dbReference type="Pfam" id="PF22936">
    <property type="entry name" value="Pol_BBD"/>
    <property type="match status" value="1"/>
</dbReference>
<dbReference type="InterPro" id="IPR054722">
    <property type="entry name" value="PolX-like_BBD"/>
</dbReference>
<feature type="domain" description="GAG-pre-integrase" evidence="2">
    <location>
        <begin position="111"/>
        <end position="178"/>
    </location>
</feature>
<evidence type="ECO:0000259" key="3">
    <source>
        <dbReference type="Pfam" id="PF22936"/>
    </source>
</evidence>
<feature type="region of interest" description="Disordered" evidence="1">
    <location>
        <begin position="1"/>
        <end position="22"/>
    </location>
</feature>
<evidence type="ECO:0000259" key="2">
    <source>
        <dbReference type="Pfam" id="PF13976"/>
    </source>
</evidence>